<keyword evidence="3" id="KW-1185">Reference proteome</keyword>
<protein>
    <submittedName>
        <fullName evidence="2">Uncharacterized protein</fullName>
    </submittedName>
</protein>
<feature type="transmembrane region" description="Helical" evidence="1">
    <location>
        <begin position="6"/>
        <end position="27"/>
    </location>
</feature>
<feature type="transmembrane region" description="Helical" evidence="1">
    <location>
        <begin position="58"/>
        <end position="78"/>
    </location>
</feature>
<dbReference type="Proteomes" id="UP000887226">
    <property type="component" value="Unassembled WGS sequence"/>
</dbReference>
<evidence type="ECO:0000256" key="1">
    <source>
        <dbReference type="SAM" id="Phobius"/>
    </source>
</evidence>
<dbReference type="EMBL" id="MU254731">
    <property type="protein sequence ID" value="KAG9239908.1"/>
    <property type="molecule type" value="Genomic_DNA"/>
</dbReference>
<dbReference type="AlphaFoldDB" id="A0A9P8CAG9"/>
<feature type="non-terminal residue" evidence="2">
    <location>
        <position position="119"/>
    </location>
</feature>
<gene>
    <name evidence="2" type="ORF">BJ878DRAFT_529650</name>
</gene>
<comment type="caution">
    <text evidence="2">The sequence shown here is derived from an EMBL/GenBank/DDBJ whole genome shotgun (WGS) entry which is preliminary data.</text>
</comment>
<keyword evidence="1" id="KW-0812">Transmembrane</keyword>
<keyword evidence="1" id="KW-1133">Transmembrane helix</keyword>
<evidence type="ECO:0000313" key="2">
    <source>
        <dbReference type="EMBL" id="KAG9239908.1"/>
    </source>
</evidence>
<name>A0A9P8CAG9_9HELO</name>
<proteinExistence type="predicted"/>
<accession>A0A9P8CAG9</accession>
<sequence length="119" mass="13160">MCTENVLKLIFLLLMVVIKSSSIASALRSIVESTILSTINLSSILPTKPPVHSYPSISLIYIYCLAFSVANSLFFPFFFSSASFASQACLCLAILPSLIFSYFSNFSFLHESRRAESLL</sequence>
<feature type="transmembrane region" description="Helical" evidence="1">
    <location>
        <begin position="84"/>
        <end position="104"/>
    </location>
</feature>
<keyword evidence="1" id="KW-0472">Membrane</keyword>
<reference evidence="2" key="1">
    <citation type="journal article" date="2021" name="IMA Fungus">
        <title>Genomic characterization of three marine fungi, including Emericellopsis atlantica sp. nov. with signatures of a generalist lifestyle and marine biomass degradation.</title>
        <authorList>
            <person name="Hagestad O.C."/>
            <person name="Hou L."/>
            <person name="Andersen J.H."/>
            <person name="Hansen E.H."/>
            <person name="Altermark B."/>
            <person name="Li C."/>
            <person name="Kuhnert E."/>
            <person name="Cox R.J."/>
            <person name="Crous P.W."/>
            <person name="Spatafora J.W."/>
            <person name="Lail K."/>
            <person name="Amirebrahimi M."/>
            <person name="Lipzen A."/>
            <person name="Pangilinan J."/>
            <person name="Andreopoulos W."/>
            <person name="Hayes R.D."/>
            <person name="Ng V."/>
            <person name="Grigoriev I.V."/>
            <person name="Jackson S.A."/>
            <person name="Sutton T.D.S."/>
            <person name="Dobson A.D.W."/>
            <person name="Rama T."/>
        </authorList>
    </citation>
    <scope>NUCLEOTIDE SEQUENCE</scope>
    <source>
        <strain evidence="2">TRa3180A</strain>
    </source>
</reference>
<evidence type="ECO:0000313" key="3">
    <source>
        <dbReference type="Proteomes" id="UP000887226"/>
    </source>
</evidence>
<organism evidence="2 3">
    <name type="scientific">Calycina marina</name>
    <dbReference type="NCBI Taxonomy" id="1763456"/>
    <lineage>
        <taxon>Eukaryota</taxon>
        <taxon>Fungi</taxon>
        <taxon>Dikarya</taxon>
        <taxon>Ascomycota</taxon>
        <taxon>Pezizomycotina</taxon>
        <taxon>Leotiomycetes</taxon>
        <taxon>Helotiales</taxon>
        <taxon>Pezizellaceae</taxon>
        <taxon>Calycina</taxon>
    </lineage>
</organism>